<dbReference type="GO" id="GO:0006777">
    <property type="term" value="P:Mo-molybdopterin cofactor biosynthetic process"/>
    <property type="evidence" value="ECO:0007669"/>
    <property type="project" value="InterPro"/>
</dbReference>
<dbReference type="AlphaFoldDB" id="A0A3A0VSV3"/>
<evidence type="ECO:0000313" key="3">
    <source>
        <dbReference type="Proteomes" id="UP000265541"/>
    </source>
</evidence>
<reference evidence="2 3" key="1">
    <citation type="journal article" date="2016" name="Front. Microbiol.">
        <title>Comprehensive Phylogenetic Analysis of Bovine Non-aureus Staphylococci Species Based on Whole-Genome Sequencing.</title>
        <authorList>
            <person name="Naushad S."/>
            <person name="Barkema H.W."/>
            <person name="Luby C."/>
            <person name="Condas L.A."/>
            <person name="Nobrega D.B."/>
            <person name="Carson D.A."/>
            <person name="De Buck J."/>
        </authorList>
    </citation>
    <scope>NUCLEOTIDE SEQUENCE [LARGE SCALE GENOMIC DNA]</scope>
    <source>
        <strain evidence="2 3">SNUC 4781</strain>
    </source>
</reference>
<dbReference type="InterPro" id="IPR027417">
    <property type="entry name" value="P-loop_NTPase"/>
</dbReference>
<dbReference type="Pfam" id="PF03205">
    <property type="entry name" value="MobB"/>
    <property type="match status" value="1"/>
</dbReference>
<dbReference type="InterPro" id="IPR004435">
    <property type="entry name" value="MobB_dom"/>
</dbReference>
<dbReference type="NCBIfam" id="TIGR00176">
    <property type="entry name" value="mobB"/>
    <property type="match status" value="1"/>
</dbReference>
<dbReference type="SUPFAM" id="SSF52540">
    <property type="entry name" value="P-loop containing nucleoside triphosphate hydrolases"/>
    <property type="match status" value="1"/>
</dbReference>
<name>A0A3A0VSV3_STAGA</name>
<comment type="caution">
    <text evidence="2">The sequence shown here is derived from an EMBL/GenBank/DDBJ whole genome shotgun (WGS) entry which is preliminary data.</text>
</comment>
<dbReference type="OrthoDB" id="9786803at2"/>
<dbReference type="PANTHER" id="PTHR40072:SF1">
    <property type="entry name" value="MOLYBDOPTERIN-GUANINE DINUCLEOTIDE BIOSYNTHESIS ADAPTER PROTEIN"/>
    <property type="match status" value="1"/>
</dbReference>
<dbReference type="InterPro" id="IPR052539">
    <property type="entry name" value="MGD_biosynthesis_adapter"/>
</dbReference>
<dbReference type="EMBL" id="QYJN01000001">
    <property type="protein sequence ID" value="RIP37464.1"/>
    <property type="molecule type" value="Genomic_DNA"/>
</dbReference>
<dbReference type="GO" id="GO:0005525">
    <property type="term" value="F:GTP binding"/>
    <property type="evidence" value="ECO:0007669"/>
    <property type="project" value="InterPro"/>
</dbReference>
<dbReference type="RefSeq" id="WP_119484308.1">
    <property type="nucleotide sequence ID" value="NZ_QYJN01000001.1"/>
</dbReference>
<dbReference type="Proteomes" id="UP000265541">
    <property type="component" value="Unassembled WGS sequence"/>
</dbReference>
<feature type="domain" description="Molybdopterin-guanine dinucleotide biosynthesis protein B (MobB)" evidence="1">
    <location>
        <begin position="2"/>
        <end position="126"/>
    </location>
</feature>
<organism evidence="2 3">
    <name type="scientific">Staphylococcus gallinarum</name>
    <dbReference type="NCBI Taxonomy" id="1293"/>
    <lineage>
        <taxon>Bacteria</taxon>
        <taxon>Bacillati</taxon>
        <taxon>Bacillota</taxon>
        <taxon>Bacilli</taxon>
        <taxon>Bacillales</taxon>
        <taxon>Staphylococcaceae</taxon>
        <taxon>Staphylococcus</taxon>
    </lineage>
</organism>
<evidence type="ECO:0000259" key="1">
    <source>
        <dbReference type="Pfam" id="PF03205"/>
    </source>
</evidence>
<gene>
    <name evidence="2" type="primary">mobB</name>
    <name evidence="2" type="ORF">BUZ14_02615</name>
</gene>
<dbReference type="Gene3D" id="3.40.50.300">
    <property type="entry name" value="P-loop containing nucleotide triphosphate hydrolases"/>
    <property type="match status" value="1"/>
</dbReference>
<accession>A0A3A0VSV3</accession>
<proteinExistence type="predicted"/>
<protein>
    <submittedName>
        <fullName evidence="2">Molybdopterin-guanine dinucleotide biosynthesis protein B</fullName>
    </submittedName>
</protein>
<evidence type="ECO:0000313" key="2">
    <source>
        <dbReference type="EMBL" id="RIP37464.1"/>
    </source>
</evidence>
<dbReference type="PANTHER" id="PTHR40072">
    <property type="entry name" value="MOLYBDOPTERIN-GUANINE DINUCLEOTIDE BIOSYNTHESIS ADAPTER PROTEIN-RELATED"/>
    <property type="match status" value="1"/>
</dbReference>
<sequence>MIIQIVGYKKSGKTTLMSHTIKQLKLNNYKVATIKHHGGIHDDKMHEQDIKLQTTDVDHMKHFEAGADQSIVQGVEYQQSVSRVPKQTLTEIIQKSVTIDTNIILVEGYKDADFPKVIVYKDPGELKRLSHLTNIKYRVNIQEQHALKQYEQWLLAYIQEGMN</sequence>